<reference evidence="8 9" key="1">
    <citation type="submission" date="2015-06" db="EMBL/GenBank/DDBJ databases">
        <title>Talaromyces atroroseus IBT 11181 draft genome.</title>
        <authorList>
            <person name="Rasmussen K.B."/>
            <person name="Rasmussen S."/>
            <person name="Petersen B."/>
            <person name="Sicheritz-Ponten T."/>
            <person name="Mortensen U.H."/>
            <person name="Thrane U."/>
        </authorList>
    </citation>
    <scope>NUCLEOTIDE SEQUENCE [LARGE SCALE GENOMIC DNA]</scope>
    <source>
        <strain evidence="8 9">IBT 11181</strain>
    </source>
</reference>
<feature type="region of interest" description="Disordered" evidence="7">
    <location>
        <begin position="142"/>
        <end position="296"/>
    </location>
</feature>
<feature type="compositionally biased region" description="Basic residues" evidence="7">
    <location>
        <begin position="274"/>
        <end position="296"/>
    </location>
</feature>
<dbReference type="PANTHER" id="PTHR15341">
    <property type="entry name" value="SUN-COR STEROID HORMONE RECEPTOR CO-REPRESSOR"/>
    <property type="match status" value="1"/>
</dbReference>
<organism evidence="8 9">
    <name type="scientific">Talaromyces atroroseus</name>
    <dbReference type="NCBI Taxonomy" id="1441469"/>
    <lineage>
        <taxon>Eukaryota</taxon>
        <taxon>Fungi</taxon>
        <taxon>Dikarya</taxon>
        <taxon>Ascomycota</taxon>
        <taxon>Pezizomycotina</taxon>
        <taxon>Eurotiomycetes</taxon>
        <taxon>Eurotiomycetidae</taxon>
        <taxon>Eurotiales</taxon>
        <taxon>Trichocomaceae</taxon>
        <taxon>Talaromyces</taxon>
        <taxon>Talaromyces sect. Trachyspermi</taxon>
    </lineage>
</organism>
<accession>A0A1Q5QBZ5</accession>
<evidence type="ECO:0000256" key="2">
    <source>
        <dbReference type="ARBA" id="ARBA00009154"/>
    </source>
</evidence>
<dbReference type="OrthoDB" id="1421013at2759"/>
<keyword evidence="5 6" id="KW-0539">Nucleus</keyword>
<comment type="subcellular location">
    <subcellularLocation>
        <location evidence="1 6">Nucleus</location>
    </subcellularLocation>
</comment>
<name>A0A1Q5QBZ5_TALAT</name>
<keyword evidence="4 6" id="KW-0694">RNA-binding</keyword>
<dbReference type="EMBL" id="LFMY01000002">
    <property type="protein sequence ID" value="OKL63440.1"/>
    <property type="molecule type" value="Genomic_DNA"/>
</dbReference>
<keyword evidence="3 6" id="KW-0698">rRNA processing</keyword>
<dbReference type="GO" id="GO:0003723">
    <property type="term" value="F:RNA binding"/>
    <property type="evidence" value="ECO:0007669"/>
    <property type="project" value="UniProtKB-UniRule"/>
</dbReference>
<comment type="caution">
    <text evidence="8">The sequence shown here is derived from an EMBL/GenBank/DDBJ whole genome shotgun (WGS) entry which is preliminary data.</text>
</comment>
<feature type="compositionally biased region" description="Low complexity" evidence="7">
    <location>
        <begin position="156"/>
        <end position="175"/>
    </location>
</feature>
<comment type="similarity">
    <text evidence="2 6">Belongs to the C1D family.</text>
</comment>
<keyword evidence="9" id="KW-1185">Reference proteome</keyword>
<dbReference type="RefSeq" id="XP_020123561.1">
    <property type="nucleotide sequence ID" value="XM_020261708.1"/>
</dbReference>
<dbReference type="InterPro" id="IPR011082">
    <property type="entry name" value="Exosome-assoc_fac/DNA_repair"/>
</dbReference>
<dbReference type="GO" id="GO:0003677">
    <property type="term" value="F:DNA binding"/>
    <property type="evidence" value="ECO:0007669"/>
    <property type="project" value="TreeGrafter"/>
</dbReference>
<dbReference type="Pfam" id="PF04000">
    <property type="entry name" value="Sas10_Utp3"/>
    <property type="match status" value="1"/>
</dbReference>
<dbReference type="GO" id="GO:0000460">
    <property type="term" value="P:maturation of 5.8S rRNA"/>
    <property type="evidence" value="ECO:0007669"/>
    <property type="project" value="TreeGrafter"/>
</dbReference>
<evidence type="ECO:0000313" key="9">
    <source>
        <dbReference type="Proteomes" id="UP000214365"/>
    </source>
</evidence>
<evidence type="ECO:0000313" key="8">
    <source>
        <dbReference type="EMBL" id="OKL63440.1"/>
    </source>
</evidence>
<protein>
    <recommendedName>
        <fullName evidence="6">Exosome complex protein</fullName>
    </recommendedName>
</protein>
<evidence type="ECO:0000256" key="4">
    <source>
        <dbReference type="ARBA" id="ARBA00022884"/>
    </source>
</evidence>
<dbReference type="InterPro" id="IPR007146">
    <property type="entry name" value="Sas10/Utp3/C1D"/>
</dbReference>
<gene>
    <name evidence="8" type="ORF">UA08_01984</name>
</gene>
<dbReference type="PANTHER" id="PTHR15341:SF3">
    <property type="entry name" value="NUCLEAR NUCLEIC ACID-BINDING PROTEIN C1D"/>
    <property type="match status" value="1"/>
</dbReference>
<sequence length="296" mass="33457">MEVADLIPVVERFEDNLDDLEEVIKPLLARSLEETSKKLPLLERAKLHALVTYTVESLIYSYLRLRGVEAKEHPVFTELTRVKQYFRKIAALESEPEKTDKPTMRLDQGAARRFISHGLAGNEQYDNERAEKLAKERARAQLKAAMLAKQSKNKPSTSVSSQEPRESSTSASSSDSEAHSESESESESEDSEPEAQSQYVENNRKVQPSKEPQAPEDFIQLPSEPFVGLETAKSKAKKRKEAALARKADRKAKREGKPTNEASNNKQALDQKKERRRNKQAKKKAKRAKQKQKGNA</sequence>
<dbReference type="STRING" id="1441469.A0A1Q5QBZ5"/>
<comment type="function">
    <text evidence="6">Required for exosome-dependent processing of pre-rRNA and small nucleolar RNA (snRNA) precursors. Involved in processing of 35S pre-rRNA at the A0, A1 and A2 sites.</text>
</comment>
<evidence type="ECO:0000256" key="1">
    <source>
        <dbReference type="ARBA" id="ARBA00004123"/>
    </source>
</evidence>
<dbReference type="GeneID" id="31001739"/>
<proteinExistence type="inferred from homology"/>
<dbReference type="GO" id="GO:0005730">
    <property type="term" value="C:nucleolus"/>
    <property type="evidence" value="ECO:0007669"/>
    <property type="project" value="TreeGrafter"/>
</dbReference>
<dbReference type="GO" id="GO:0010468">
    <property type="term" value="P:regulation of gene expression"/>
    <property type="evidence" value="ECO:0007669"/>
    <property type="project" value="TreeGrafter"/>
</dbReference>
<evidence type="ECO:0000256" key="6">
    <source>
        <dbReference type="RuleBase" id="RU368003"/>
    </source>
</evidence>
<evidence type="ECO:0000256" key="7">
    <source>
        <dbReference type="SAM" id="MobiDB-lite"/>
    </source>
</evidence>
<feature type="compositionally biased region" description="Acidic residues" evidence="7">
    <location>
        <begin position="183"/>
        <end position="193"/>
    </location>
</feature>
<dbReference type="Proteomes" id="UP000214365">
    <property type="component" value="Unassembled WGS sequence"/>
</dbReference>
<evidence type="ECO:0000256" key="5">
    <source>
        <dbReference type="ARBA" id="ARBA00023242"/>
    </source>
</evidence>
<dbReference type="GO" id="GO:0000178">
    <property type="term" value="C:exosome (RNase complex)"/>
    <property type="evidence" value="ECO:0007669"/>
    <property type="project" value="TreeGrafter"/>
</dbReference>
<evidence type="ECO:0000256" key="3">
    <source>
        <dbReference type="ARBA" id="ARBA00022552"/>
    </source>
</evidence>
<dbReference type="AlphaFoldDB" id="A0A1Q5QBZ5"/>